<accession>A0A9P6NKZ5</accession>
<gene>
    <name evidence="1" type="ORF">CROQUDRAFT_93280</name>
</gene>
<evidence type="ECO:0000313" key="2">
    <source>
        <dbReference type="Proteomes" id="UP000886653"/>
    </source>
</evidence>
<dbReference type="EMBL" id="MU167268">
    <property type="protein sequence ID" value="KAG0145953.1"/>
    <property type="molecule type" value="Genomic_DNA"/>
</dbReference>
<comment type="caution">
    <text evidence="1">The sequence shown here is derived from an EMBL/GenBank/DDBJ whole genome shotgun (WGS) entry which is preliminary data.</text>
</comment>
<evidence type="ECO:0000313" key="1">
    <source>
        <dbReference type="EMBL" id="KAG0145953.1"/>
    </source>
</evidence>
<organism evidence="1 2">
    <name type="scientific">Cronartium quercuum f. sp. fusiforme G11</name>
    <dbReference type="NCBI Taxonomy" id="708437"/>
    <lineage>
        <taxon>Eukaryota</taxon>
        <taxon>Fungi</taxon>
        <taxon>Dikarya</taxon>
        <taxon>Basidiomycota</taxon>
        <taxon>Pucciniomycotina</taxon>
        <taxon>Pucciniomycetes</taxon>
        <taxon>Pucciniales</taxon>
        <taxon>Coleosporiaceae</taxon>
        <taxon>Cronartium</taxon>
    </lineage>
</organism>
<name>A0A9P6NKZ5_9BASI</name>
<sequence>MSITFLHQGWLQTNANSGDLGPDADWAICQTAFECITPDLLAKLYHACGYSLPPEMVQEY</sequence>
<dbReference type="Proteomes" id="UP000886653">
    <property type="component" value="Unassembled WGS sequence"/>
</dbReference>
<reference evidence="1" key="1">
    <citation type="submission" date="2013-11" db="EMBL/GenBank/DDBJ databases">
        <title>Genome sequence of the fusiform rust pathogen reveals effectors for host alternation and coevolution with pine.</title>
        <authorList>
            <consortium name="DOE Joint Genome Institute"/>
            <person name="Smith K."/>
            <person name="Pendleton A."/>
            <person name="Kubisiak T."/>
            <person name="Anderson C."/>
            <person name="Salamov A."/>
            <person name="Aerts A."/>
            <person name="Riley R."/>
            <person name="Clum A."/>
            <person name="Lindquist E."/>
            <person name="Ence D."/>
            <person name="Campbell M."/>
            <person name="Kronenberg Z."/>
            <person name="Feau N."/>
            <person name="Dhillon B."/>
            <person name="Hamelin R."/>
            <person name="Burleigh J."/>
            <person name="Smith J."/>
            <person name="Yandell M."/>
            <person name="Nelson C."/>
            <person name="Grigoriev I."/>
            <person name="Davis J."/>
        </authorList>
    </citation>
    <scope>NUCLEOTIDE SEQUENCE</scope>
    <source>
        <strain evidence="1">G11</strain>
    </source>
</reference>
<dbReference type="OrthoDB" id="10532934at2759"/>
<dbReference type="AlphaFoldDB" id="A0A9P6NKZ5"/>
<protein>
    <submittedName>
        <fullName evidence="1">Uncharacterized protein</fullName>
    </submittedName>
</protein>
<proteinExistence type="predicted"/>
<keyword evidence="2" id="KW-1185">Reference proteome</keyword>